<dbReference type="EMBL" id="JAUUCC010000003">
    <property type="protein sequence ID" value="MEE2049221.1"/>
    <property type="molecule type" value="Genomic_DNA"/>
</dbReference>
<dbReference type="Gene3D" id="1.10.1740.10">
    <property type="match status" value="1"/>
</dbReference>
<keyword evidence="2" id="KW-0731">Sigma factor</keyword>
<feature type="domain" description="RNA polymerase sigma-70 region 2" evidence="6">
    <location>
        <begin position="40"/>
        <end position="103"/>
    </location>
</feature>
<keyword evidence="1" id="KW-0805">Transcription regulation</keyword>
<evidence type="ECO:0000256" key="1">
    <source>
        <dbReference type="ARBA" id="ARBA00023015"/>
    </source>
</evidence>
<proteinExistence type="predicted"/>
<gene>
    <name evidence="7" type="ORF">Q8A49_01770</name>
</gene>
<dbReference type="SUPFAM" id="SSF88946">
    <property type="entry name" value="Sigma2 domain of RNA polymerase sigma factors"/>
    <property type="match status" value="1"/>
</dbReference>
<evidence type="ECO:0000259" key="6">
    <source>
        <dbReference type="Pfam" id="PF04542"/>
    </source>
</evidence>
<dbReference type="InterPro" id="IPR007627">
    <property type="entry name" value="RNA_pol_sigma70_r2"/>
</dbReference>
<evidence type="ECO:0000256" key="3">
    <source>
        <dbReference type="ARBA" id="ARBA00023125"/>
    </source>
</evidence>
<dbReference type="Pfam" id="PF04542">
    <property type="entry name" value="Sigma70_r2"/>
    <property type="match status" value="1"/>
</dbReference>
<feature type="region of interest" description="Disordered" evidence="5">
    <location>
        <begin position="158"/>
        <end position="192"/>
    </location>
</feature>
<feature type="region of interest" description="Disordered" evidence="5">
    <location>
        <begin position="1"/>
        <end position="23"/>
    </location>
</feature>
<name>A0ABU7KIU6_9ACTN</name>
<feature type="compositionally biased region" description="Basic and acidic residues" evidence="5">
    <location>
        <begin position="1"/>
        <end position="11"/>
    </location>
</feature>
<evidence type="ECO:0000313" key="8">
    <source>
        <dbReference type="Proteomes" id="UP001348641"/>
    </source>
</evidence>
<dbReference type="InterPro" id="IPR013325">
    <property type="entry name" value="RNA_pol_sigma_r2"/>
</dbReference>
<sequence length="205" mass="22750">MTAGRSPRDASGEPPDGSAEDADLVRRALRGDHLAWEGIVDRHLPVVNAIARSYRLSGPDREDAVQTVWLTLNQHLPRLRHPGRLRAWLRRVAHRTCARQRRTGALDRAVDPHDLAALPLAGAPDPEAEYLRGERDEELHRAIRSLTDPAERRAALAYLADPPGPGSAGRTARPEGGDGPANPRAASNQRRRVFRRLRRLLEEPT</sequence>
<evidence type="ECO:0000256" key="5">
    <source>
        <dbReference type="SAM" id="MobiDB-lite"/>
    </source>
</evidence>
<keyword evidence="3" id="KW-0238">DNA-binding</keyword>
<keyword evidence="4" id="KW-0804">Transcription</keyword>
<evidence type="ECO:0000256" key="4">
    <source>
        <dbReference type="ARBA" id="ARBA00023163"/>
    </source>
</evidence>
<accession>A0ABU7KIU6</accession>
<dbReference type="PANTHER" id="PTHR43133">
    <property type="entry name" value="RNA POLYMERASE ECF-TYPE SIGMA FACTO"/>
    <property type="match status" value="1"/>
</dbReference>
<organism evidence="7 8">
    <name type="scientific">Nocardiopsis tropica</name>
    <dbReference type="NCBI Taxonomy" id="109330"/>
    <lineage>
        <taxon>Bacteria</taxon>
        <taxon>Bacillati</taxon>
        <taxon>Actinomycetota</taxon>
        <taxon>Actinomycetes</taxon>
        <taxon>Streptosporangiales</taxon>
        <taxon>Nocardiopsidaceae</taxon>
        <taxon>Nocardiopsis</taxon>
    </lineage>
</organism>
<comment type="caution">
    <text evidence="7">The sequence shown here is derived from an EMBL/GenBank/DDBJ whole genome shotgun (WGS) entry which is preliminary data.</text>
</comment>
<reference evidence="7 8" key="1">
    <citation type="submission" date="2023-07" db="EMBL/GenBank/DDBJ databases">
        <authorList>
            <person name="Girao M."/>
            <person name="Carvalho M.F."/>
        </authorList>
    </citation>
    <scope>NUCLEOTIDE SEQUENCE [LARGE SCALE GENOMIC DNA]</scope>
    <source>
        <strain evidence="7 8">66/93</strain>
    </source>
</reference>
<dbReference type="InterPro" id="IPR039425">
    <property type="entry name" value="RNA_pol_sigma-70-like"/>
</dbReference>
<evidence type="ECO:0000313" key="7">
    <source>
        <dbReference type="EMBL" id="MEE2049221.1"/>
    </source>
</evidence>
<evidence type="ECO:0000256" key="2">
    <source>
        <dbReference type="ARBA" id="ARBA00023082"/>
    </source>
</evidence>
<dbReference type="PANTHER" id="PTHR43133:SF8">
    <property type="entry name" value="RNA POLYMERASE SIGMA FACTOR HI_1459-RELATED"/>
    <property type="match status" value="1"/>
</dbReference>
<dbReference type="RefSeq" id="WP_330156516.1">
    <property type="nucleotide sequence ID" value="NZ_BAAAJA010000010.1"/>
</dbReference>
<dbReference type="InterPro" id="IPR014284">
    <property type="entry name" value="RNA_pol_sigma-70_dom"/>
</dbReference>
<dbReference type="NCBIfam" id="TIGR02937">
    <property type="entry name" value="sigma70-ECF"/>
    <property type="match status" value="1"/>
</dbReference>
<dbReference type="Proteomes" id="UP001348641">
    <property type="component" value="Unassembled WGS sequence"/>
</dbReference>
<protein>
    <submittedName>
        <fullName evidence="7">Sigma-70 family RNA polymerase sigma factor</fullName>
    </submittedName>
</protein>